<evidence type="ECO:0000256" key="4">
    <source>
        <dbReference type="ARBA" id="ARBA00023204"/>
    </source>
</evidence>
<feature type="region of interest" description="Disordered" evidence="6">
    <location>
        <begin position="456"/>
        <end position="484"/>
    </location>
</feature>
<dbReference type="HAMAP" id="MF_00149">
    <property type="entry name" value="DNA_mis_repair"/>
    <property type="match status" value="1"/>
</dbReference>
<dbReference type="Gene3D" id="3.30.1370.100">
    <property type="entry name" value="MutL, C-terminal domain, regulatory subdomain"/>
    <property type="match status" value="1"/>
</dbReference>
<dbReference type="InterPro" id="IPR002099">
    <property type="entry name" value="MutL/Mlh/PMS"/>
</dbReference>
<dbReference type="InterPro" id="IPR013507">
    <property type="entry name" value="DNA_mismatch_S5_2-like"/>
</dbReference>
<dbReference type="FunFam" id="3.30.565.10:FF:000003">
    <property type="entry name" value="DNA mismatch repair endonuclease MutL"/>
    <property type="match status" value="1"/>
</dbReference>
<dbReference type="Gene3D" id="3.30.230.10">
    <property type="match status" value="1"/>
</dbReference>
<dbReference type="CDD" id="cd16926">
    <property type="entry name" value="HATPase_MutL-MLH-PMS-like"/>
    <property type="match status" value="1"/>
</dbReference>
<dbReference type="CDD" id="cd00782">
    <property type="entry name" value="MutL_Trans"/>
    <property type="match status" value="1"/>
</dbReference>
<keyword evidence="9" id="KW-0540">Nuclease</keyword>
<keyword evidence="3 5" id="KW-0227">DNA damage</keyword>
<feature type="compositionally biased region" description="Polar residues" evidence="6">
    <location>
        <begin position="387"/>
        <end position="404"/>
    </location>
</feature>
<dbReference type="InterPro" id="IPR014721">
    <property type="entry name" value="Ribsml_uS5_D2-typ_fold_subgr"/>
</dbReference>
<sequence>MDSNSIINILPEFVANQIAAGEVVNRPASAVKELLENAVDAGATEIELYTVDAGRTLIQVVDNGCGMNAEDAQRCFLPHATSKLGSTEDLHHIRTMGFRGEALASIAAVAQVELHTRQKDSELGTKILIEGGKIIAKEAFACPPGSCFMVKNLYFNTPARRQFLKSEEVEYRYIEEEFNRIALAHPEICFSLYRNNQKIYFLESGNLKKRIVQLMGKAFEGRIVKVSESMPDIQLGGYLCSPDYSVKGRSRQYLFVNRRHVRHAGLANAVEKAYQGLLPEGKNPAFFLFLEMPPESIDVNIHPTKTEIRFKDEKMLYGLMLSAAKHALGINQMRDTLDFESSQALPYSYRPKGYVPPVPKVSLHEGYNPFENNTAGAGNGNRPGLSANHSGTEGSGNSKSETGIPASKQNEAYRQAYAANFALMQEDMQNRTEPDQLCLDCFKENEAELGKALLEEENITGDTGNTSHTDKTNGPDCPNDTSNGRNERIRIFQIFNSYIATPLRSGIAIIDQEAASERIIYNDYSMHKDNVHSQSTLFPQTVELSTADSELLQEMRNDLNALGWSIEWLGGNSFMVNAMPSGMQESRVQELLENLIVSYTQQLIHAKGNRWENIATALARQLAVKRGTPLPEEEICYIASRLFSGPMPEISPSGKRVFRILSEKELTGFFETH</sequence>
<dbReference type="InterPro" id="IPR020667">
    <property type="entry name" value="DNA_mismatch_repair_MutL"/>
</dbReference>
<comment type="caution">
    <text evidence="9">The sequence shown here is derived from an EMBL/GenBank/DDBJ whole genome shotgun (WGS) entry which is preliminary data.</text>
</comment>
<organism evidence="9 10">
    <name type="scientific">Candidatus Pullibacteroides excrementavium</name>
    <dbReference type="NCBI Taxonomy" id="2840905"/>
    <lineage>
        <taxon>Bacteria</taxon>
        <taxon>Pseudomonadati</taxon>
        <taxon>Bacteroidota</taxon>
        <taxon>Bacteroidia</taxon>
        <taxon>Bacteroidales</taxon>
        <taxon>Candidatus Pullibacteroides</taxon>
    </lineage>
</organism>
<dbReference type="GO" id="GO:0005524">
    <property type="term" value="F:ATP binding"/>
    <property type="evidence" value="ECO:0007669"/>
    <property type="project" value="InterPro"/>
</dbReference>
<dbReference type="EMBL" id="JADIMZ010000154">
    <property type="protein sequence ID" value="MBO8433589.1"/>
    <property type="molecule type" value="Genomic_DNA"/>
</dbReference>
<evidence type="ECO:0000256" key="3">
    <source>
        <dbReference type="ARBA" id="ARBA00022763"/>
    </source>
</evidence>
<keyword evidence="9" id="KW-0378">Hydrolase</keyword>
<name>A0A9D9DY84_9BACT</name>
<dbReference type="InterPro" id="IPR014790">
    <property type="entry name" value="MutL_C"/>
</dbReference>
<dbReference type="GO" id="GO:0004519">
    <property type="term" value="F:endonuclease activity"/>
    <property type="evidence" value="ECO:0007669"/>
    <property type="project" value="UniProtKB-KW"/>
</dbReference>
<evidence type="ECO:0000256" key="5">
    <source>
        <dbReference type="HAMAP-Rule" id="MF_00149"/>
    </source>
</evidence>
<dbReference type="AlphaFoldDB" id="A0A9D9DY84"/>
<dbReference type="InterPro" id="IPR042120">
    <property type="entry name" value="MutL_C_dimsub"/>
</dbReference>
<keyword evidence="9" id="KW-0255">Endonuclease</keyword>
<evidence type="ECO:0000259" key="7">
    <source>
        <dbReference type="SMART" id="SM00853"/>
    </source>
</evidence>
<protein>
    <recommendedName>
        <fullName evidence="2 5">DNA mismatch repair protein MutL</fullName>
    </recommendedName>
</protein>
<comment type="similarity">
    <text evidence="1 5">Belongs to the DNA mismatch repair MutL/HexB family.</text>
</comment>
<dbReference type="InterPro" id="IPR042121">
    <property type="entry name" value="MutL_C_regsub"/>
</dbReference>
<dbReference type="Pfam" id="PF08676">
    <property type="entry name" value="MutL_C"/>
    <property type="match status" value="1"/>
</dbReference>
<dbReference type="GO" id="GO:0030983">
    <property type="term" value="F:mismatched DNA binding"/>
    <property type="evidence" value="ECO:0007669"/>
    <property type="project" value="InterPro"/>
</dbReference>
<dbReference type="PROSITE" id="PS00058">
    <property type="entry name" value="DNA_MISMATCH_REPAIR_1"/>
    <property type="match status" value="1"/>
</dbReference>
<dbReference type="InterPro" id="IPR020568">
    <property type="entry name" value="Ribosomal_Su5_D2-typ_SF"/>
</dbReference>
<dbReference type="Gene3D" id="3.30.1540.20">
    <property type="entry name" value="MutL, C-terminal domain, dimerisation subdomain"/>
    <property type="match status" value="1"/>
</dbReference>
<keyword evidence="4 5" id="KW-0234">DNA repair</keyword>
<dbReference type="Pfam" id="PF01119">
    <property type="entry name" value="DNA_mis_repair"/>
    <property type="match status" value="1"/>
</dbReference>
<dbReference type="SUPFAM" id="SSF118116">
    <property type="entry name" value="DNA mismatch repair protein MutL"/>
    <property type="match status" value="1"/>
</dbReference>
<dbReference type="NCBIfam" id="TIGR00585">
    <property type="entry name" value="mutl"/>
    <property type="match status" value="1"/>
</dbReference>
<dbReference type="InterPro" id="IPR037198">
    <property type="entry name" value="MutL_C_sf"/>
</dbReference>
<dbReference type="Pfam" id="PF13589">
    <property type="entry name" value="HATPase_c_3"/>
    <property type="match status" value="1"/>
</dbReference>
<dbReference type="GO" id="GO:0016887">
    <property type="term" value="F:ATP hydrolysis activity"/>
    <property type="evidence" value="ECO:0007669"/>
    <property type="project" value="InterPro"/>
</dbReference>
<dbReference type="InterPro" id="IPR038973">
    <property type="entry name" value="MutL/Mlh/Pms-like"/>
</dbReference>
<evidence type="ECO:0000313" key="10">
    <source>
        <dbReference type="Proteomes" id="UP000823612"/>
    </source>
</evidence>
<dbReference type="PANTHER" id="PTHR10073:SF12">
    <property type="entry name" value="DNA MISMATCH REPAIR PROTEIN MLH1"/>
    <property type="match status" value="1"/>
</dbReference>
<dbReference type="Gene3D" id="3.30.565.10">
    <property type="entry name" value="Histidine kinase-like ATPase, C-terminal domain"/>
    <property type="match status" value="1"/>
</dbReference>
<dbReference type="InterPro" id="IPR036890">
    <property type="entry name" value="HATPase_C_sf"/>
</dbReference>
<feature type="region of interest" description="Disordered" evidence="6">
    <location>
        <begin position="365"/>
        <end position="404"/>
    </location>
</feature>
<accession>A0A9D9DY84</accession>
<evidence type="ECO:0000256" key="1">
    <source>
        <dbReference type="ARBA" id="ARBA00006082"/>
    </source>
</evidence>
<feature type="domain" description="MutL C-terminal dimerisation" evidence="7">
    <location>
        <begin position="490"/>
        <end position="630"/>
    </location>
</feature>
<evidence type="ECO:0000313" key="9">
    <source>
        <dbReference type="EMBL" id="MBO8433589.1"/>
    </source>
</evidence>
<dbReference type="PANTHER" id="PTHR10073">
    <property type="entry name" value="DNA MISMATCH REPAIR PROTEIN MLH, PMS, MUTL"/>
    <property type="match status" value="1"/>
</dbReference>
<reference evidence="9" key="2">
    <citation type="journal article" date="2021" name="PeerJ">
        <title>Extensive microbial diversity within the chicken gut microbiome revealed by metagenomics and culture.</title>
        <authorList>
            <person name="Gilroy R."/>
            <person name="Ravi A."/>
            <person name="Getino M."/>
            <person name="Pursley I."/>
            <person name="Horton D.L."/>
            <person name="Alikhan N.F."/>
            <person name="Baker D."/>
            <person name="Gharbi K."/>
            <person name="Hall N."/>
            <person name="Watson M."/>
            <person name="Adriaenssens E.M."/>
            <person name="Foster-Nyarko E."/>
            <person name="Jarju S."/>
            <person name="Secka A."/>
            <person name="Antonio M."/>
            <person name="Oren A."/>
            <person name="Chaudhuri R.R."/>
            <person name="La Ragione R."/>
            <person name="Hildebrand F."/>
            <person name="Pallen M.J."/>
        </authorList>
    </citation>
    <scope>NUCLEOTIDE SEQUENCE</scope>
    <source>
        <strain evidence="9">2889</strain>
    </source>
</reference>
<reference evidence="9" key="1">
    <citation type="submission" date="2020-10" db="EMBL/GenBank/DDBJ databases">
        <authorList>
            <person name="Gilroy R."/>
        </authorList>
    </citation>
    <scope>NUCLEOTIDE SEQUENCE</scope>
    <source>
        <strain evidence="9">2889</strain>
    </source>
</reference>
<dbReference type="SMART" id="SM00853">
    <property type="entry name" value="MutL_C"/>
    <property type="match status" value="1"/>
</dbReference>
<evidence type="ECO:0000256" key="6">
    <source>
        <dbReference type="SAM" id="MobiDB-lite"/>
    </source>
</evidence>
<dbReference type="SMART" id="SM01340">
    <property type="entry name" value="DNA_mis_repair"/>
    <property type="match status" value="1"/>
</dbReference>
<evidence type="ECO:0000256" key="2">
    <source>
        <dbReference type="ARBA" id="ARBA00021975"/>
    </source>
</evidence>
<dbReference type="GO" id="GO:0032300">
    <property type="term" value="C:mismatch repair complex"/>
    <property type="evidence" value="ECO:0007669"/>
    <property type="project" value="InterPro"/>
</dbReference>
<proteinExistence type="inferred from homology"/>
<comment type="function">
    <text evidence="5">This protein is involved in the repair of mismatches in DNA. It is required for dam-dependent methyl-directed DNA mismatch repair. May act as a 'molecular matchmaker', a protein that promotes the formation of a stable complex between two or more DNA-binding proteins in an ATP-dependent manner without itself being part of a final effector complex.</text>
</comment>
<dbReference type="SUPFAM" id="SSF54211">
    <property type="entry name" value="Ribosomal protein S5 domain 2-like"/>
    <property type="match status" value="1"/>
</dbReference>
<dbReference type="Proteomes" id="UP000823612">
    <property type="component" value="Unassembled WGS sequence"/>
</dbReference>
<gene>
    <name evidence="5 9" type="primary">mutL</name>
    <name evidence="9" type="ORF">IAB08_09920</name>
</gene>
<dbReference type="SUPFAM" id="SSF55874">
    <property type="entry name" value="ATPase domain of HSP90 chaperone/DNA topoisomerase II/histidine kinase"/>
    <property type="match status" value="1"/>
</dbReference>
<dbReference type="GO" id="GO:0140664">
    <property type="term" value="F:ATP-dependent DNA damage sensor activity"/>
    <property type="evidence" value="ECO:0007669"/>
    <property type="project" value="InterPro"/>
</dbReference>
<feature type="domain" description="DNA mismatch repair protein S5" evidence="8">
    <location>
        <begin position="211"/>
        <end position="329"/>
    </location>
</feature>
<evidence type="ECO:0000259" key="8">
    <source>
        <dbReference type="SMART" id="SM01340"/>
    </source>
</evidence>
<dbReference type="InterPro" id="IPR014762">
    <property type="entry name" value="DNA_mismatch_repair_CS"/>
</dbReference>
<dbReference type="GO" id="GO:0006298">
    <property type="term" value="P:mismatch repair"/>
    <property type="evidence" value="ECO:0007669"/>
    <property type="project" value="UniProtKB-UniRule"/>
</dbReference>